<evidence type="ECO:0000313" key="15">
    <source>
        <dbReference type="EMBL" id="CAG5179352.1"/>
    </source>
</evidence>
<dbReference type="InterPro" id="IPR001223">
    <property type="entry name" value="Glyco_hydro18_cat"/>
</dbReference>
<dbReference type="SMART" id="SM00270">
    <property type="entry name" value="ChtBD1"/>
    <property type="match status" value="1"/>
</dbReference>
<evidence type="ECO:0000256" key="9">
    <source>
        <dbReference type="ARBA" id="ARBA00023326"/>
    </source>
</evidence>
<protein>
    <recommendedName>
        <fullName evidence="3">chitinase</fullName>
        <ecNumber evidence="3">3.2.1.14</ecNumber>
    </recommendedName>
</protein>
<feature type="domain" description="Chitin-binding type-1" evidence="13">
    <location>
        <begin position="24"/>
        <end position="82"/>
    </location>
</feature>
<evidence type="ECO:0000256" key="6">
    <source>
        <dbReference type="ARBA" id="ARBA00023024"/>
    </source>
</evidence>
<dbReference type="GO" id="GO:0006032">
    <property type="term" value="P:chitin catabolic process"/>
    <property type="evidence" value="ECO:0007669"/>
    <property type="project" value="UniProtKB-KW"/>
</dbReference>
<dbReference type="InterPro" id="IPR050314">
    <property type="entry name" value="Glycosyl_Hydrlase_18"/>
</dbReference>
<comment type="catalytic activity">
    <reaction evidence="1">
        <text>Random endo-hydrolysis of N-acetyl-beta-D-glucosaminide (1-&gt;4)-beta-linkages in chitin and chitodextrins.</text>
        <dbReference type="EC" id="3.2.1.14"/>
    </reaction>
</comment>
<keyword evidence="5 11" id="KW-0378">Hydrolase</keyword>
<feature type="domain" description="GH18" evidence="14">
    <location>
        <begin position="96"/>
        <end position="448"/>
    </location>
</feature>
<dbReference type="EC" id="3.2.1.14" evidence="3"/>
<dbReference type="Gene3D" id="3.30.60.10">
    <property type="entry name" value="Endochitinase-like"/>
    <property type="match status" value="1"/>
</dbReference>
<feature type="disulfide bond" evidence="10">
    <location>
        <begin position="48"/>
        <end position="60"/>
    </location>
</feature>
<comment type="similarity">
    <text evidence="2">Belongs to the glycosyl hydrolase 18 family. Chitinase class V subfamily.</text>
</comment>
<dbReference type="InterPro" id="IPR036861">
    <property type="entry name" value="Endochitinase-like_sf"/>
</dbReference>
<evidence type="ECO:0000259" key="14">
    <source>
        <dbReference type="PROSITE" id="PS51910"/>
    </source>
</evidence>
<dbReference type="SUPFAM" id="SSF57016">
    <property type="entry name" value="Plant lectins/antimicrobial peptides"/>
    <property type="match status" value="1"/>
</dbReference>
<dbReference type="PANTHER" id="PTHR11177:SF333">
    <property type="entry name" value="CHITINASE"/>
    <property type="match status" value="1"/>
</dbReference>
<dbReference type="PANTHER" id="PTHR11177">
    <property type="entry name" value="CHITINASE"/>
    <property type="match status" value="1"/>
</dbReference>
<dbReference type="GO" id="GO:0008843">
    <property type="term" value="F:endochitinase activity"/>
    <property type="evidence" value="ECO:0007669"/>
    <property type="project" value="UniProtKB-EC"/>
</dbReference>
<accession>A0A8J2I8Y1</accession>
<evidence type="ECO:0000256" key="8">
    <source>
        <dbReference type="ARBA" id="ARBA00023295"/>
    </source>
</evidence>
<evidence type="ECO:0000259" key="13">
    <source>
        <dbReference type="PROSITE" id="PS50941"/>
    </source>
</evidence>
<dbReference type="Pfam" id="PF00704">
    <property type="entry name" value="Glyco_hydro_18"/>
    <property type="match status" value="1"/>
</dbReference>
<keyword evidence="4 10" id="KW-0147">Chitin-binding</keyword>
<evidence type="ECO:0000256" key="4">
    <source>
        <dbReference type="ARBA" id="ARBA00022669"/>
    </source>
</evidence>
<dbReference type="PROSITE" id="PS51910">
    <property type="entry name" value="GH18_2"/>
    <property type="match status" value="1"/>
</dbReference>
<comment type="caution">
    <text evidence="10">Lacks conserved residue(s) required for the propagation of feature annotation.</text>
</comment>
<gene>
    <name evidence="15" type="ORF">ALTATR162_LOCUS9177</name>
</gene>
<keyword evidence="16" id="KW-1185">Reference proteome</keyword>
<dbReference type="GO" id="GO:0008061">
    <property type="term" value="F:chitin binding"/>
    <property type="evidence" value="ECO:0007669"/>
    <property type="project" value="UniProtKB-UniRule"/>
</dbReference>
<dbReference type="SMART" id="SM00636">
    <property type="entry name" value="Glyco_18"/>
    <property type="match status" value="1"/>
</dbReference>
<dbReference type="SUPFAM" id="SSF51445">
    <property type="entry name" value="(Trans)glycosidases"/>
    <property type="match status" value="1"/>
</dbReference>
<proteinExistence type="inferred from homology"/>
<feature type="compositionally biased region" description="Basic and acidic residues" evidence="12">
    <location>
        <begin position="680"/>
        <end position="689"/>
    </location>
</feature>
<keyword evidence="7" id="KW-0119">Carbohydrate metabolism</keyword>
<evidence type="ECO:0000256" key="2">
    <source>
        <dbReference type="ARBA" id="ARBA00008682"/>
    </source>
</evidence>
<comment type="caution">
    <text evidence="15">The sequence shown here is derived from an EMBL/GenBank/DDBJ whole genome shotgun (WGS) entry which is preliminary data.</text>
</comment>
<dbReference type="Pfam" id="PF00187">
    <property type="entry name" value="Chitin_bind_1"/>
    <property type="match status" value="1"/>
</dbReference>
<feature type="region of interest" description="Disordered" evidence="12">
    <location>
        <begin position="674"/>
        <end position="725"/>
    </location>
</feature>
<dbReference type="AlphaFoldDB" id="A0A8J2I8Y1"/>
<dbReference type="Gene3D" id="3.20.20.80">
    <property type="entry name" value="Glycosidases"/>
    <property type="match status" value="1"/>
</dbReference>
<dbReference type="InterPro" id="IPR001579">
    <property type="entry name" value="Glyco_hydro_18_chit_AS"/>
</dbReference>
<evidence type="ECO:0000256" key="12">
    <source>
        <dbReference type="SAM" id="MobiDB-lite"/>
    </source>
</evidence>
<evidence type="ECO:0000256" key="11">
    <source>
        <dbReference type="RuleBase" id="RU000489"/>
    </source>
</evidence>
<feature type="disulfide bond" evidence="10">
    <location>
        <begin position="53"/>
        <end position="67"/>
    </location>
</feature>
<reference evidence="15" key="1">
    <citation type="submission" date="2021-05" db="EMBL/GenBank/DDBJ databases">
        <authorList>
            <person name="Stam R."/>
        </authorList>
    </citation>
    <scope>NUCLEOTIDE SEQUENCE</scope>
    <source>
        <strain evidence="15">CS162</strain>
    </source>
</reference>
<feature type="compositionally biased region" description="Basic residues" evidence="12">
    <location>
        <begin position="716"/>
        <end position="725"/>
    </location>
</feature>
<dbReference type="EMBL" id="CAJRGZ010000023">
    <property type="protein sequence ID" value="CAG5179352.1"/>
    <property type="molecule type" value="Genomic_DNA"/>
</dbReference>
<dbReference type="OrthoDB" id="73875at2759"/>
<dbReference type="PROSITE" id="PS00026">
    <property type="entry name" value="CHIT_BIND_I_1"/>
    <property type="match status" value="1"/>
</dbReference>
<evidence type="ECO:0000256" key="3">
    <source>
        <dbReference type="ARBA" id="ARBA00012729"/>
    </source>
</evidence>
<keyword evidence="8 11" id="KW-0326">Glycosidase</keyword>
<dbReference type="SUPFAM" id="SSF54556">
    <property type="entry name" value="Chitinase insertion domain"/>
    <property type="match status" value="1"/>
</dbReference>
<dbReference type="InterPro" id="IPR001002">
    <property type="entry name" value="Chitin-bd_1"/>
</dbReference>
<dbReference type="InterPro" id="IPR017853">
    <property type="entry name" value="GH"/>
</dbReference>
<sequence length="1064" mass="116266">METVFLQAPAMRRQNAPLPHAAVRTDCVAIRLRNVAKETYGVAGKQNCPLNVCCSKFGFCGSTDDFCAVSAGCQQGFGGCGPPKRPSCGGGTSANKRTVGYYEAWSNTRKCSSVAPEDLNLNGFTHINFAFAFFDPSSFQIAPMDGKTGALYNRFTGLKNTNQGLKTYISVGGWSFTDPGPTRTAFSTMASSSGNRAKFVSDLMSFMNEYGFDGVDLDWEYPQADDRGGAEGDKANYVALVAQMRAAFGSKYGITVTLPTSYWYLQHFDLKGLQPNVDWFNLMSYDLHGIWDAQSKAIGPYIAPHTNITEIDLGLDLLWRAGVDSKNVVLGQGWYGRSFTLKDSSCNTPNGICQFSGGANPGTCSNAAGILNLQEIKDIVSKNNLKPTWDKVAGVKWIGWDSNQWVSYDDDDTFQQKRDFANERCLGGTMVWAMDQVDQKADNGLAPAPGVTTSDQEDAKQKTGDLAAGISCYTTDCNVPCMKSTNQVAQMNGQPGQLSTNDRCAKGQYRNLCCASGTTMGKCQWRGYRGVGLSCMGGCADGETEIVKDTNNHVKKKDQDCNGGLQSFCCKGFKPAPNVGDLGKMAADAAKAAAAAAAEQAALDVAAKAFCRVAVPALLAPLELLEDLIPIVGEILDIAEIAATPALIQACVKGVEKEGKAEFKVFGKKHTISMNSAKPSETRAPESKHTSASTSRDSWTSCSSKAAPRADEPRPKRQCRRKEKHVIRTTAIQDVDTNTKPVVLDCVNNPQPCLHYRSVIRHNQATAYDVNTCPYLGTVAGRGPDLAAKTDWEAQHPKNKWRLAVSDGGLIPNRRQGHELKGCEADEWPPYILYHEVDGYNRVIDPAFAARRAPINKPQFIRYLDGVENGKVGNNWRCKEIPQRHSTNSVTHSIVGNDETTTFFTDWTGVYTRTAYRIDPVVVDANNDDGIGANDCYPRGVNNDNRYQGYALLNDDPWYGDKQYQARYLRDPVNAKRSWLDPEDIVFVADNSSRRITDKEYEELQQRLGLENCSSGDCDDDDAMEGPVLIPTTLTAEVMQPTGTVPMPQDSAGDAKLPRETYSF</sequence>
<keyword evidence="10" id="KW-1015">Disulfide bond</keyword>
<organism evidence="15 16">
    <name type="scientific">Alternaria atra</name>
    <dbReference type="NCBI Taxonomy" id="119953"/>
    <lineage>
        <taxon>Eukaryota</taxon>
        <taxon>Fungi</taxon>
        <taxon>Dikarya</taxon>
        <taxon>Ascomycota</taxon>
        <taxon>Pezizomycotina</taxon>
        <taxon>Dothideomycetes</taxon>
        <taxon>Pleosporomycetidae</taxon>
        <taxon>Pleosporales</taxon>
        <taxon>Pleosporineae</taxon>
        <taxon>Pleosporaceae</taxon>
        <taxon>Alternaria</taxon>
        <taxon>Alternaria sect. Ulocladioides</taxon>
    </lineage>
</organism>
<keyword evidence="9" id="KW-0624">Polysaccharide degradation</keyword>
<dbReference type="CDD" id="cd00035">
    <property type="entry name" value="ChtBD1"/>
    <property type="match status" value="1"/>
</dbReference>
<dbReference type="InterPro" id="IPR018371">
    <property type="entry name" value="Chitin-binding_1_CS"/>
</dbReference>
<evidence type="ECO:0000256" key="5">
    <source>
        <dbReference type="ARBA" id="ARBA00022801"/>
    </source>
</evidence>
<evidence type="ECO:0000256" key="10">
    <source>
        <dbReference type="PROSITE-ProRule" id="PRU00261"/>
    </source>
</evidence>
<dbReference type="Proteomes" id="UP000676310">
    <property type="component" value="Unassembled WGS sequence"/>
</dbReference>
<keyword evidence="6" id="KW-0146">Chitin degradation</keyword>
<evidence type="ECO:0000256" key="7">
    <source>
        <dbReference type="ARBA" id="ARBA00023277"/>
    </source>
</evidence>
<dbReference type="RefSeq" id="XP_043172745.1">
    <property type="nucleotide sequence ID" value="XM_043316810.1"/>
</dbReference>
<name>A0A8J2I8Y1_9PLEO</name>
<dbReference type="PROSITE" id="PS01095">
    <property type="entry name" value="GH18_1"/>
    <property type="match status" value="1"/>
</dbReference>
<evidence type="ECO:0000256" key="1">
    <source>
        <dbReference type="ARBA" id="ARBA00000822"/>
    </source>
</evidence>
<dbReference type="InterPro" id="IPR029070">
    <property type="entry name" value="Chitinase_insertion_sf"/>
</dbReference>
<dbReference type="GO" id="GO:0000272">
    <property type="term" value="P:polysaccharide catabolic process"/>
    <property type="evidence" value="ECO:0007669"/>
    <property type="project" value="UniProtKB-KW"/>
</dbReference>
<evidence type="ECO:0000313" key="16">
    <source>
        <dbReference type="Proteomes" id="UP000676310"/>
    </source>
</evidence>
<dbReference type="Gene3D" id="3.10.50.10">
    <property type="match status" value="1"/>
</dbReference>
<dbReference type="GeneID" id="67021369"/>
<dbReference type="PROSITE" id="PS50941">
    <property type="entry name" value="CHIT_BIND_I_2"/>
    <property type="match status" value="1"/>
</dbReference>
<dbReference type="InterPro" id="IPR011583">
    <property type="entry name" value="Chitinase_II/V-like_cat"/>
</dbReference>
<feature type="region of interest" description="Disordered" evidence="12">
    <location>
        <begin position="1044"/>
        <end position="1064"/>
    </location>
</feature>
<feature type="compositionally biased region" description="Low complexity" evidence="12">
    <location>
        <begin position="690"/>
        <end position="704"/>
    </location>
</feature>